<dbReference type="AlphaFoldDB" id="D1A5M0"/>
<accession>D1A5M0</accession>
<keyword evidence="4" id="KW-1185">Reference proteome</keyword>
<feature type="region of interest" description="Disordered" evidence="1">
    <location>
        <begin position="1"/>
        <end position="22"/>
    </location>
</feature>
<proteinExistence type="predicted"/>
<evidence type="ECO:0000256" key="1">
    <source>
        <dbReference type="SAM" id="MobiDB-lite"/>
    </source>
</evidence>
<evidence type="ECO:0000313" key="4">
    <source>
        <dbReference type="Proteomes" id="UP000001918"/>
    </source>
</evidence>
<dbReference type="Proteomes" id="UP000001918">
    <property type="component" value="Chromosome"/>
</dbReference>
<keyword evidence="2" id="KW-0472">Membrane</keyword>
<evidence type="ECO:0000313" key="3">
    <source>
        <dbReference type="EMBL" id="ACY96380.1"/>
    </source>
</evidence>
<protein>
    <submittedName>
        <fullName evidence="3">Uncharacterized protein</fullName>
    </submittedName>
</protein>
<reference evidence="3 4" key="1">
    <citation type="journal article" date="2011" name="Stand. Genomic Sci.">
        <title>Complete genome sequence of Thermomonospora curvata type strain (B9).</title>
        <authorList>
            <person name="Chertkov O."/>
            <person name="Sikorski J."/>
            <person name="Nolan M."/>
            <person name="Lapidus A."/>
            <person name="Lucas S."/>
            <person name="Del Rio T.G."/>
            <person name="Tice H."/>
            <person name="Cheng J.F."/>
            <person name="Goodwin L."/>
            <person name="Pitluck S."/>
            <person name="Liolios K."/>
            <person name="Ivanova N."/>
            <person name="Mavromatis K."/>
            <person name="Mikhailova N."/>
            <person name="Ovchinnikova G."/>
            <person name="Pati A."/>
            <person name="Chen A."/>
            <person name="Palaniappan K."/>
            <person name="Djao O.D."/>
            <person name="Land M."/>
            <person name="Hauser L."/>
            <person name="Chang Y.J."/>
            <person name="Jeffries C.D."/>
            <person name="Brettin T."/>
            <person name="Han C."/>
            <person name="Detter J.C."/>
            <person name="Rohde M."/>
            <person name="Goker M."/>
            <person name="Woyke T."/>
            <person name="Bristow J."/>
            <person name="Eisen J.A."/>
            <person name="Markowitz V."/>
            <person name="Hugenholtz P."/>
            <person name="Klenk H.P."/>
            <person name="Kyrpides N.C."/>
        </authorList>
    </citation>
    <scope>NUCLEOTIDE SEQUENCE [LARGE SCALE GENOMIC DNA]</scope>
    <source>
        <strain evidence="4">ATCC 19995 / DSM 43183 / JCM 3096 / KCTC 9072 / NBRC 15933 / NCIMB 10081 / Henssen B9</strain>
    </source>
</reference>
<keyword evidence="2" id="KW-1133">Transmembrane helix</keyword>
<name>D1A5M0_THECD</name>
<dbReference type="RefSeq" id="WP_012851164.1">
    <property type="nucleotide sequence ID" value="NC_013510.1"/>
</dbReference>
<sequence length="52" mass="5115">MSTAKGEATQASGLEHGSGAPDGRTAGTVMLSGLINLPAVLIVVVLKASLSH</sequence>
<dbReference type="HOGENOM" id="CLU_3085729_0_0_11"/>
<keyword evidence="2" id="KW-0812">Transmembrane</keyword>
<organism evidence="3 4">
    <name type="scientific">Thermomonospora curvata (strain ATCC 19995 / DSM 43183 / JCM 3096 / KCTC 9072 / NBRC 15933 / NCIMB 10081 / Henssen B9)</name>
    <dbReference type="NCBI Taxonomy" id="471852"/>
    <lineage>
        <taxon>Bacteria</taxon>
        <taxon>Bacillati</taxon>
        <taxon>Actinomycetota</taxon>
        <taxon>Actinomycetes</taxon>
        <taxon>Streptosporangiales</taxon>
        <taxon>Thermomonosporaceae</taxon>
        <taxon>Thermomonospora</taxon>
    </lineage>
</organism>
<dbReference type="KEGG" id="tcu:Tcur_0789"/>
<feature type="transmembrane region" description="Helical" evidence="2">
    <location>
        <begin position="26"/>
        <end position="46"/>
    </location>
</feature>
<gene>
    <name evidence="3" type="ordered locus">Tcur_0789</name>
</gene>
<evidence type="ECO:0000256" key="2">
    <source>
        <dbReference type="SAM" id="Phobius"/>
    </source>
</evidence>
<dbReference type="EMBL" id="CP001738">
    <property type="protein sequence ID" value="ACY96380.1"/>
    <property type="molecule type" value="Genomic_DNA"/>
</dbReference>